<keyword evidence="10" id="KW-1185">Reference proteome</keyword>
<feature type="binding site" evidence="7">
    <location>
        <position position="114"/>
    </location>
    <ligand>
        <name>Zn(2+)</name>
        <dbReference type="ChEBI" id="CHEBI:29105"/>
        <label>1</label>
    </ligand>
</feature>
<organism evidence="9 10">
    <name type="scientific">Paroceanicella profunda</name>
    <dbReference type="NCBI Taxonomy" id="2579971"/>
    <lineage>
        <taxon>Bacteria</taxon>
        <taxon>Pseudomonadati</taxon>
        <taxon>Pseudomonadota</taxon>
        <taxon>Alphaproteobacteria</taxon>
        <taxon>Rhodobacterales</taxon>
        <taxon>Paracoccaceae</taxon>
        <taxon>Paroceanicella</taxon>
    </lineage>
</organism>
<dbReference type="Proteomes" id="UP000305888">
    <property type="component" value="Chromosome"/>
</dbReference>
<evidence type="ECO:0000256" key="7">
    <source>
        <dbReference type="HAMAP-Rule" id="MF_01374"/>
    </source>
</evidence>
<keyword evidence="5 7" id="KW-0378">Hydrolase</keyword>
<comment type="catalytic activity">
    <reaction evidence="1 7">
        <text>an S-(2-hydroxyacyl)glutathione + H2O = a 2-hydroxy carboxylate + glutathione + H(+)</text>
        <dbReference type="Rhea" id="RHEA:21864"/>
        <dbReference type="ChEBI" id="CHEBI:15377"/>
        <dbReference type="ChEBI" id="CHEBI:15378"/>
        <dbReference type="ChEBI" id="CHEBI:57925"/>
        <dbReference type="ChEBI" id="CHEBI:58896"/>
        <dbReference type="ChEBI" id="CHEBI:71261"/>
        <dbReference type="EC" id="3.1.2.6"/>
    </reaction>
</comment>
<dbReference type="Gene3D" id="3.60.15.10">
    <property type="entry name" value="Ribonuclease Z/Hydroxyacylglutathione hydrolase-like"/>
    <property type="match status" value="1"/>
</dbReference>
<feature type="binding site" evidence="7">
    <location>
        <position position="56"/>
    </location>
    <ligand>
        <name>Zn(2+)</name>
        <dbReference type="ChEBI" id="CHEBI:29105"/>
        <label>1</label>
    </ligand>
</feature>
<feature type="binding site" evidence="7">
    <location>
        <position position="133"/>
    </location>
    <ligand>
        <name>Zn(2+)</name>
        <dbReference type="ChEBI" id="CHEBI:29105"/>
        <label>1</label>
    </ligand>
</feature>
<feature type="binding site" evidence="7">
    <location>
        <position position="58"/>
    </location>
    <ligand>
        <name>Zn(2+)</name>
        <dbReference type="ChEBI" id="CHEBI:29105"/>
        <label>1</label>
    </ligand>
</feature>
<comment type="cofactor">
    <cofactor evidence="7">
        <name>Zn(2+)</name>
        <dbReference type="ChEBI" id="CHEBI:29105"/>
    </cofactor>
    <text evidence="7">Binds 2 Zn(2+) ions per subunit.</text>
</comment>
<gene>
    <name evidence="7 9" type="primary">gloB</name>
    <name evidence="9" type="ORF">FDP22_09460</name>
</gene>
<dbReference type="InterPro" id="IPR032282">
    <property type="entry name" value="HAGH_C"/>
</dbReference>
<protein>
    <recommendedName>
        <fullName evidence="7">Hydroxyacylglutathione hydrolase</fullName>
        <ecNumber evidence="7">3.1.2.6</ecNumber>
    </recommendedName>
    <alternativeName>
        <fullName evidence="7">Glyoxalase II</fullName>
        <shortName evidence="7">Glx II</shortName>
    </alternativeName>
</protein>
<dbReference type="PANTHER" id="PTHR43705">
    <property type="entry name" value="HYDROXYACYLGLUTATHIONE HYDROLASE"/>
    <property type="match status" value="1"/>
</dbReference>
<dbReference type="InterPro" id="IPR001279">
    <property type="entry name" value="Metallo-B-lactamas"/>
</dbReference>
<evidence type="ECO:0000256" key="3">
    <source>
        <dbReference type="ARBA" id="ARBA00006759"/>
    </source>
</evidence>
<dbReference type="Pfam" id="PF00753">
    <property type="entry name" value="Lactamase_B"/>
    <property type="match status" value="1"/>
</dbReference>
<dbReference type="EC" id="3.1.2.6" evidence="7"/>
<dbReference type="InterPro" id="IPR036866">
    <property type="entry name" value="RibonucZ/Hydroxyglut_hydro"/>
</dbReference>
<dbReference type="InterPro" id="IPR017782">
    <property type="entry name" value="Hydroxyacylglutathione_Hdrlase"/>
</dbReference>
<dbReference type="SUPFAM" id="SSF56281">
    <property type="entry name" value="Metallo-hydrolase/oxidoreductase"/>
    <property type="match status" value="1"/>
</dbReference>
<evidence type="ECO:0000256" key="4">
    <source>
        <dbReference type="ARBA" id="ARBA00022723"/>
    </source>
</evidence>
<comment type="pathway">
    <text evidence="2 7">Secondary metabolite metabolism; methylglyoxal degradation; (R)-lactate from methylglyoxal: step 2/2.</text>
</comment>
<dbReference type="InterPro" id="IPR035680">
    <property type="entry name" value="Clx_II_MBL"/>
</dbReference>
<dbReference type="InterPro" id="IPR050110">
    <property type="entry name" value="Glyoxalase_II_hydrolase"/>
</dbReference>
<dbReference type="GO" id="GO:0004416">
    <property type="term" value="F:hydroxyacylglutathione hydrolase activity"/>
    <property type="evidence" value="ECO:0007669"/>
    <property type="project" value="UniProtKB-UniRule"/>
</dbReference>
<evidence type="ECO:0000256" key="1">
    <source>
        <dbReference type="ARBA" id="ARBA00001623"/>
    </source>
</evidence>
<comment type="subunit">
    <text evidence="7">Monomer.</text>
</comment>
<name>A0A5B8FZD2_9RHOB</name>
<keyword evidence="4 7" id="KW-0479">Metal-binding</keyword>
<feature type="binding site" evidence="7">
    <location>
        <position position="133"/>
    </location>
    <ligand>
        <name>Zn(2+)</name>
        <dbReference type="ChEBI" id="CHEBI:29105"/>
        <label>2</label>
    </ligand>
</feature>
<reference evidence="9 10" key="1">
    <citation type="submission" date="2019-06" db="EMBL/GenBank/DDBJ databases">
        <title>Genome sequence of Rhodobacteraceae bacterium D4M1.</title>
        <authorList>
            <person name="Cao J."/>
        </authorList>
    </citation>
    <scope>NUCLEOTIDE SEQUENCE [LARGE SCALE GENOMIC DNA]</scope>
    <source>
        <strain evidence="9 10">D4M1</strain>
    </source>
</reference>
<feature type="binding site" evidence="7">
    <location>
        <position position="171"/>
    </location>
    <ligand>
        <name>Zn(2+)</name>
        <dbReference type="ChEBI" id="CHEBI:29105"/>
        <label>2</label>
    </ligand>
</feature>
<dbReference type="PIRSF" id="PIRSF005457">
    <property type="entry name" value="Glx"/>
    <property type="match status" value="1"/>
</dbReference>
<dbReference type="UniPathway" id="UPA00619">
    <property type="reaction ID" value="UER00676"/>
</dbReference>
<dbReference type="OrthoDB" id="9802248at2"/>
<accession>A0A5B8FZD2</accession>
<feature type="binding site" evidence="7">
    <location>
        <position position="61"/>
    </location>
    <ligand>
        <name>Zn(2+)</name>
        <dbReference type="ChEBI" id="CHEBI:29105"/>
        <label>2</label>
    </ligand>
</feature>
<sequence length="257" mass="27029">MSLEIVTVPCLSDNYAYLLRDGETGTVALVDAPEPGPIVAAIEARGWTLDLLLITHHHYDHVDGVEALRARTGCAVWGAAADAGRLPPLDRALAPGDSIAVGASTGVVLDVPGHTVGHIAFHFPADKAVFTADSLMALGCGRLFEGTALQMWTSLSQFLGMDRDTLVCSGHEYTQSNARFALTIERDNAALTARAAAIDAARAAGRPTVPSSLGEELDTNPFLRAGLPSVKAAVGLDGADDAAVFAEIRRRKDDFRG</sequence>
<dbReference type="Pfam" id="PF16123">
    <property type="entry name" value="HAGH_C"/>
    <property type="match status" value="1"/>
</dbReference>
<dbReference type="GO" id="GO:0046872">
    <property type="term" value="F:metal ion binding"/>
    <property type="evidence" value="ECO:0007669"/>
    <property type="project" value="UniProtKB-KW"/>
</dbReference>
<evidence type="ECO:0000256" key="5">
    <source>
        <dbReference type="ARBA" id="ARBA00022801"/>
    </source>
</evidence>
<dbReference type="PANTHER" id="PTHR43705:SF1">
    <property type="entry name" value="HYDROXYACYLGLUTATHIONE HYDROLASE GLOB"/>
    <property type="match status" value="1"/>
</dbReference>
<dbReference type="AlphaFoldDB" id="A0A5B8FZD2"/>
<comment type="function">
    <text evidence="7">Thiolesterase that catalyzes the hydrolysis of S-D-lactoyl-glutathione to form glutathione and D-lactic acid.</text>
</comment>
<dbReference type="RefSeq" id="WP_138571968.1">
    <property type="nucleotide sequence ID" value="NZ_CP040818.1"/>
</dbReference>
<dbReference type="NCBIfam" id="TIGR03413">
    <property type="entry name" value="GSH_gloB"/>
    <property type="match status" value="1"/>
</dbReference>
<evidence type="ECO:0000259" key="8">
    <source>
        <dbReference type="SMART" id="SM00849"/>
    </source>
</evidence>
<dbReference type="EMBL" id="CP040818">
    <property type="protein sequence ID" value="QDL91982.1"/>
    <property type="molecule type" value="Genomic_DNA"/>
</dbReference>
<dbReference type="SMART" id="SM00849">
    <property type="entry name" value="Lactamase_B"/>
    <property type="match status" value="1"/>
</dbReference>
<dbReference type="HAMAP" id="MF_01374">
    <property type="entry name" value="Glyoxalase_2"/>
    <property type="match status" value="1"/>
</dbReference>
<evidence type="ECO:0000256" key="2">
    <source>
        <dbReference type="ARBA" id="ARBA00004963"/>
    </source>
</evidence>
<dbReference type="KEGG" id="ppru:FDP22_09460"/>
<evidence type="ECO:0000313" key="10">
    <source>
        <dbReference type="Proteomes" id="UP000305888"/>
    </source>
</evidence>
<evidence type="ECO:0000313" key="9">
    <source>
        <dbReference type="EMBL" id="QDL91982.1"/>
    </source>
</evidence>
<proteinExistence type="inferred from homology"/>
<comment type="similarity">
    <text evidence="3 7">Belongs to the metallo-beta-lactamase superfamily. Glyoxalase II family.</text>
</comment>
<evidence type="ECO:0000256" key="6">
    <source>
        <dbReference type="ARBA" id="ARBA00022833"/>
    </source>
</evidence>
<feature type="binding site" evidence="7">
    <location>
        <position position="60"/>
    </location>
    <ligand>
        <name>Zn(2+)</name>
        <dbReference type="ChEBI" id="CHEBI:29105"/>
        <label>2</label>
    </ligand>
</feature>
<dbReference type="CDD" id="cd07723">
    <property type="entry name" value="hydroxyacylglutathione_hydrolase_MBL-fold"/>
    <property type="match status" value="1"/>
</dbReference>
<feature type="domain" description="Metallo-beta-lactamase" evidence="8">
    <location>
        <begin position="13"/>
        <end position="171"/>
    </location>
</feature>
<keyword evidence="6 7" id="KW-0862">Zinc</keyword>
<dbReference type="GO" id="GO:0019243">
    <property type="term" value="P:methylglyoxal catabolic process to D-lactate via S-lactoyl-glutathione"/>
    <property type="evidence" value="ECO:0007669"/>
    <property type="project" value="UniProtKB-UniRule"/>
</dbReference>